<name>M7T203_EUTLA</name>
<dbReference type="AlphaFoldDB" id="M7T203"/>
<keyword evidence="3" id="KW-1185">Reference proteome</keyword>
<feature type="compositionally biased region" description="Basic and acidic residues" evidence="1">
    <location>
        <begin position="213"/>
        <end position="226"/>
    </location>
</feature>
<dbReference type="PANTHER" id="PTHR28186">
    <property type="entry name" value="MEIOTICALLY UP-REGULATED GENE 9 PROTEIN"/>
    <property type="match status" value="1"/>
</dbReference>
<organism evidence="2 3">
    <name type="scientific">Eutypa lata (strain UCR-EL1)</name>
    <name type="common">Grapevine dieback disease fungus</name>
    <name type="synonym">Eutypa armeniacae</name>
    <dbReference type="NCBI Taxonomy" id="1287681"/>
    <lineage>
        <taxon>Eukaryota</taxon>
        <taxon>Fungi</taxon>
        <taxon>Dikarya</taxon>
        <taxon>Ascomycota</taxon>
        <taxon>Pezizomycotina</taxon>
        <taxon>Sordariomycetes</taxon>
        <taxon>Xylariomycetidae</taxon>
        <taxon>Xylariales</taxon>
        <taxon>Diatrypaceae</taxon>
        <taxon>Eutypa</taxon>
    </lineage>
</organism>
<feature type="compositionally biased region" description="Basic residues" evidence="1">
    <location>
        <begin position="374"/>
        <end position="383"/>
    </location>
</feature>
<proteinExistence type="predicted"/>
<dbReference type="HOGENOM" id="CLU_037541_0_0_1"/>
<gene>
    <name evidence="2" type="ORF">UCREL1_9194</name>
</gene>
<dbReference type="OrthoDB" id="5330253at2759"/>
<dbReference type="eggNOG" id="ENOG502RXHE">
    <property type="taxonomic scope" value="Eukaryota"/>
</dbReference>
<dbReference type="Proteomes" id="UP000012174">
    <property type="component" value="Unassembled WGS sequence"/>
</dbReference>
<reference evidence="3" key="1">
    <citation type="journal article" date="2013" name="Genome Announc.">
        <title>Draft genome sequence of the grapevine dieback fungus Eutypa lata UCR-EL1.</title>
        <authorList>
            <person name="Blanco-Ulate B."/>
            <person name="Rolshausen P.E."/>
            <person name="Cantu D."/>
        </authorList>
    </citation>
    <scope>NUCLEOTIDE SEQUENCE [LARGE SCALE GENOMIC DNA]</scope>
    <source>
        <strain evidence="3">UCR-EL1</strain>
    </source>
</reference>
<dbReference type="PANTHER" id="PTHR28186:SF1">
    <property type="entry name" value="MEIOTICALLY UP-REGULATED GENE 9 PROTEIN"/>
    <property type="match status" value="1"/>
</dbReference>
<feature type="compositionally biased region" description="Basic and acidic residues" evidence="1">
    <location>
        <begin position="142"/>
        <end position="157"/>
    </location>
</feature>
<evidence type="ECO:0000256" key="1">
    <source>
        <dbReference type="SAM" id="MobiDB-lite"/>
    </source>
</evidence>
<sequence length="383" mass="42415">MAAPSYNSHPLPAPPQQQQGQQQYQQQQQHVAYQQPQVQQQSQPPSAPPTQNPREVRKSRGFSFKSEKSHKSHKSGDSGHHHHNSETSAEKESKRLHSKADPTLAISEAEPAAVAQMMGGDRALKPLSSIQHKDANGNPIADPDRSNPTRSRWERPLDTIRSFEAAIDGGYDRKSVLIRGDTDSTVTGNRRSSYYANGNSSTPRFPQESYYGGRRDSNMYDSRQHSYQDGYDGGRNRYSRMQSEPPVNRPMGRNVYPVPNNHRSYETVASGAGSGSYGEPAGYQTDPTSSENSSIDRRSPPKRQEPVNDYGINFGQDSSYQPPAFGVPVAPRRMENGPPPPRKDVGGSLLRKVSRIEPSASPQASPAPAEKRKSWLLRKLSKS</sequence>
<protein>
    <submittedName>
        <fullName evidence="2">Uncharacterized protein</fullName>
    </submittedName>
</protein>
<dbReference type="EMBL" id="KB707154">
    <property type="protein sequence ID" value="EMR63851.1"/>
    <property type="molecule type" value="Genomic_DNA"/>
</dbReference>
<dbReference type="Pfam" id="PF10295">
    <property type="entry name" value="DUF2406"/>
    <property type="match status" value="1"/>
</dbReference>
<feature type="compositionally biased region" description="Basic and acidic residues" evidence="1">
    <location>
        <begin position="65"/>
        <end position="100"/>
    </location>
</feature>
<dbReference type="KEGG" id="ela:UCREL1_9194"/>
<feature type="compositionally biased region" description="Polar residues" evidence="1">
    <location>
        <begin position="183"/>
        <end position="204"/>
    </location>
</feature>
<dbReference type="OMA" id="RFPQDSY"/>
<evidence type="ECO:0000313" key="2">
    <source>
        <dbReference type="EMBL" id="EMR63851.1"/>
    </source>
</evidence>
<feature type="compositionally biased region" description="Low complexity" evidence="1">
    <location>
        <begin position="16"/>
        <end position="44"/>
    </location>
</feature>
<dbReference type="InterPro" id="IPR018809">
    <property type="entry name" value="DUF2406"/>
</dbReference>
<evidence type="ECO:0000313" key="3">
    <source>
        <dbReference type="Proteomes" id="UP000012174"/>
    </source>
</evidence>
<feature type="region of interest" description="Disordered" evidence="1">
    <location>
        <begin position="1"/>
        <end position="157"/>
    </location>
</feature>
<feature type="compositionally biased region" description="Basic and acidic residues" evidence="1">
    <location>
        <begin position="294"/>
        <end position="306"/>
    </location>
</feature>
<feature type="compositionally biased region" description="Low complexity" evidence="1">
    <location>
        <begin position="358"/>
        <end position="368"/>
    </location>
</feature>
<feature type="region of interest" description="Disordered" evidence="1">
    <location>
        <begin position="171"/>
        <end position="383"/>
    </location>
</feature>
<accession>M7T203</accession>